<dbReference type="EMBL" id="JBHRTP010000020">
    <property type="protein sequence ID" value="MFC3107804.1"/>
    <property type="molecule type" value="Genomic_DNA"/>
</dbReference>
<sequence>MEEEYEVPSPHEHEFEEAVEKKRDGLTQKIALMTAVLATIGALISYQSGSAQNEAMFLKNQSILKQAEASDQWAFYQAKSIKGHLDDAVAALSNTPEVKARFLADKAKEEKEKAEVQAEAQKLQAESRKLGEESEAKLKPHERLALALTFIQIAIALAAITVLTKRRWLLWGSVAAAAIGMVTAMTAFF</sequence>
<feature type="transmembrane region" description="Helical" evidence="2">
    <location>
        <begin position="168"/>
        <end position="188"/>
    </location>
</feature>
<evidence type="ECO:0000313" key="4">
    <source>
        <dbReference type="Proteomes" id="UP001595530"/>
    </source>
</evidence>
<evidence type="ECO:0000256" key="1">
    <source>
        <dbReference type="SAM" id="Coils"/>
    </source>
</evidence>
<evidence type="ECO:0000313" key="3">
    <source>
        <dbReference type="EMBL" id="MFC3107804.1"/>
    </source>
</evidence>
<accession>A0ABV7F0X7</accession>
<keyword evidence="2" id="KW-0472">Membrane</keyword>
<feature type="coiled-coil region" evidence="1">
    <location>
        <begin position="99"/>
        <end position="133"/>
    </location>
</feature>
<name>A0ABV7F0X7_9BURK</name>
<dbReference type="Proteomes" id="UP001595530">
    <property type="component" value="Unassembled WGS sequence"/>
</dbReference>
<feature type="transmembrane region" description="Helical" evidence="2">
    <location>
        <begin position="144"/>
        <end position="162"/>
    </location>
</feature>
<gene>
    <name evidence="3" type="ORF">ACFOFO_07500</name>
</gene>
<reference evidence="4" key="1">
    <citation type="journal article" date="2019" name="Int. J. Syst. Evol. Microbiol.">
        <title>The Global Catalogue of Microorganisms (GCM) 10K type strain sequencing project: providing services to taxonomists for standard genome sequencing and annotation.</title>
        <authorList>
            <consortium name="The Broad Institute Genomics Platform"/>
            <consortium name="The Broad Institute Genome Sequencing Center for Infectious Disease"/>
            <person name="Wu L."/>
            <person name="Ma J."/>
        </authorList>
    </citation>
    <scope>NUCLEOTIDE SEQUENCE [LARGE SCALE GENOMIC DNA]</scope>
    <source>
        <strain evidence="4">KCTC 42986</strain>
    </source>
</reference>
<dbReference type="Pfam" id="PF14235">
    <property type="entry name" value="DUF4337"/>
    <property type="match status" value="1"/>
</dbReference>
<protein>
    <submittedName>
        <fullName evidence="3">DUF4337 family protein</fullName>
    </submittedName>
</protein>
<dbReference type="InterPro" id="IPR025570">
    <property type="entry name" value="DUF4337"/>
</dbReference>
<comment type="caution">
    <text evidence="3">The sequence shown here is derived from an EMBL/GenBank/DDBJ whole genome shotgun (WGS) entry which is preliminary data.</text>
</comment>
<organism evidence="3 4">
    <name type="scientific">Undibacterium arcticum</name>
    <dbReference type="NCBI Taxonomy" id="1762892"/>
    <lineage>
        <taxon>Bacteria</taxon>
        <taxon>Pseudomonadati</taxon>
        <taxon>Pseudomonadota</taxon>
        <taxon>Betaproteobacteria</taxon>
        <taxon>Burkholderiales</taxon>
        <taxon>Oxalobacteraceae</taxon>
        <taxon>Undibacterium</taxon>
    </lineage>
</organism>
<evidence type="ECO:0000256" key="2">
    <source>
        <dbReference type="SAM" id="Phobius"/>
    </source>
</evidence>
<dbReference type="RefSeq" id="WP_390324442.1">
    <property type="nucleotide sequence ID" value="NZ_JBHRTP010000020.1"/>
</dbReference>
<proteinExistence type="predicted"/>
<keyword evidence="2" id="KW-1133">Transmembrane helix</keyword>
<keyword evidence="4" id="KW-1185">Reference proteome</keyword>
<keyword evidence="1" id="KW-0175">Coiled coil</keyword>
<keyword evidence="2" id="KW-0812">Transmembrane</keyword>